<proteinExistence type="predicted"/>
<organism evidence="5">
    <name type="scientific">Papilio xuthus</name>
    <name type="common">Asian swallowtail butterfly</name>
    <dbReference type="NCBI Taxonomy" id="66420"/>
    <lineage>
        <taxon>Eukaryota</taxon>
        <taxon>Metazoa</taxon>
        <taxon>Ecdysozoa</taxon>
        <taxon>Arthropoda</taxon>
        <taxon>Hexapoda</taxon>
        <taxon>Insecta</taxon>
        <taxon>Pterygota</taxon>
        <taxon>Neoptera</taxon>
        <taxon>Endopterygota</taxon>
        <taxon>Lepidoptera</taxon>
        <taxon>Glossata</taxon>
        <taxon>Ditrysia</taxon>
        <taxon>Papilionoidea</taxon>
        <taxon>Papilionidae</taxon>
        <taxon>Papilioninae</taxon>
        <taxon>Papilio</taxon>
    </lineage>
</organism>
<feature type="compositionally biased region" description="Low complexity" evidence="3">
    <location>
        <begin position="412"/>
        <end position="442"/>
    </location>
</feature>
<feature type="compositionally biased region" description="Polar residues" evidence="3">
    <location>
        <begin position="765"/>
        <end position="774"/>
    </location>
</feature>
<evidence type="ECO:0000259" key="4">
    <source>
        <dbReference type="PROSITE" id="PS50158"/>
    </source>
</evidence>
<evidence type="ECO:0000256" key="2">
    <source>
        <dbReference type="SAM" id="Coils"/>
    </source>
</evidence>
<keyword evidence="1" id="KW-0479">Metal-binding</keyword>
<feature type="coiled-coil region" evidence="2">
    <location>
        <begin position="283"/>
        <end position="310"/>
    </location>
</feature>
<dbReference type="SMART" id="SM00343">
    <property type="entry name" value="ZnF_C2HC"/>
    <property type="match status" value="2"/>
</dbReference>
<dbReference type="GO" id="GO:0008270">
    <property type="term" value="F:zinc ion binding"/>
    <property type="evidence" value="ECO:0007669"/>
    <property type="project" value="UniProtKB-KW"/>
</dbReference>
<feature type="region of interest" description="Disordered" evidence="3">
    <location>
        <begin position="763"/>
        <end position="791"/>
    </location>
</feature>
<name>A0AAJ6YZ70_PAPXU</name>
<dbReference type="Gene3D" id="4.10.60.10">
    <property type="entry name" value="Zinc finger, CCHC-type"/>
    <property type="match status" value="1"/>
</dbReference>
<dbReference type="InterPro" id="IPR036875">
    <property type="entry name" value="Znf_CCHC_sf"/>
</dbReference>
<feature type="coiled-coil region" evidence="2">
    <location>
        <begin position="176"/>
        <end position="203"/>
    </location>
</feature>
<dbReference type="Proteomes" id="UP000694872">
    <property type="component" value="Unplaced"/>
</dbReference>
<feature type="region of interest" description="Disordered" evidence="3">
    <location>
        <begin position="1"/>
        <end position="29"/>
    </location>
</feature>
<gene>
    <name evidence="5" type="primary">LOC106113617</name>
</gene>
<dbReference type="AlphaFoldDB" id="A0AAJ6YZ70"/>
<feature type="region of interest" description="Disordered" evidence="3">
    <location>
        <begin position="352"/>
        <end position="517"/>
    </location>
</feature>
<protein>
    <submittedName>
        <fullName evidence="5">Uncharacterized protein LOC106113617</fullName>
    </submittedName>
</protein>
<keyword evidence="1" id="KW-0862">Zinc</keyword>
<feature type="compositionally biased region" description="Basic residues" evidence="3">
    <location>
        <begin position="443"/>
        <end position="456"/>
    </location>
</feature>
<dbReference type="GeneID" id="106113617"/>
<dbReference type="KEGG" id="pxu:106113617"/>
<feature type="domain" description="CCHC-type" evidence="4">
    <location>
        <begin position="710"/>
        <end position="723"/>
    </location>
</feature>
<accession>A0AAJ6YZ70</accession>
<reference evidence="5" key="1">
    <citation type="submission" date="2025-08" db="UniProtKB">
        <authorList>
            <consortium name="RefSeq"/>
        </authorList>
    </citation>
    <scope>IDENTIFICATION</scope>
</reference>
<sequence>MASLNMELPQEGTSSSAGGESLPAASAAGCPAYSGGGKDCLSYTTTTQARTTDLIASDLVTVTEVTRRPSLVGVQLKEARVLLERVPIVVPNASQQRLPAFSDTSDSDVSLMDMEVEPPEDREDRHPGYSWGSLGRKRLRDQAVAPGDAETGPSPKLAGTKKGRGRPLTPGGYVGFDLAKRELAEATRRQREWEAENDLAEVTTGLRSTKVGARLAETYTSEDEELGSAELGGQIELGAAAVATVCAKSNNLKGTAKKALKEAVAQIRAASKLLTTRNINEETRILQAANSRLQAEMVALKKEVAELKACMLQVGAIPKPAAAACPQNTDEDLENRILSRLSDRLNARIDGLEPRLNPEPRLRPALAHDRREAEARRKPPASRPRQTPATTQAELPEVRLPEPAQSGWIKVGAKGKAKASTSTSTPAASSASTTALAAQSGKKAMKKAKKKKKKSAKKQETERPLPPAPASMKETMASVVKRGLREKAPTVTRSAPTPKKKELEKAKPSPKLRAPKTSAVVVTLHPTAVEKGVTYAKTLAEARKRVNLKDLEIESVRFKRAATGASIIEVSGADNAPKADLLADRLREVFGNGGDITVSRPTKTAELLVAGLDDSVTKEEVAEAVGAKGGCAVDRVKVGPLRQERSGLFAVWVACPVEAAKRVVEGKLLIGWVSARVKLLERRELRCFKCLHSGHVKARCTAVVDRGLQCYRCGQMGHRAADCNAAPHCTLCAEAGKAANHRLGSKSCSAPKNRMVRRVFVASSAGPQQAQTPPSGVEAMETENLTSHNDE</sequence>
<dbReference type="GO" id="GO:0003676">
    <property type="term" value="F:nucleic acid binding"/>
    <property type="evidence" value="ECO:0007669"/>
    <property type="project" value="InterPro"/>
</dbReference>
<dbReference type="InterPro" id="IPR001878">
    <property type="entry name" value="Znf_CCHC"/>
</dbReference>
<dbReference type="Pfam" id="PF00098">
    <property type="entry name" value="zf-CCHC"/>
    <property type="match status" value="1"/>
</dbReference>
<dbReference type="SUPFAM" id="SSF57756">
    <property type="entry name" value="Retrovirus zinc finger-like domains"/>
    <property type="match status" value="1"/>
</dbReference>
<feature type="compositionally biased region" description="Basic and acidic residues" evidence="3">
    <location>
        <begin position="352"/>
        <end position="377"/>
    </location>
</feature>
<evidence type="ECO:0000256" key="1">
    <source>
        <dbReference type="PROSITE-ProRule" id="PRU00047"/>
    </source>
</evidence>
<keyword evidence="2" id="KW-0175">Coiled coil</keyword>
<feature type="region of interest" description="Disordered" evidence="3">
    <location>
        <begin position="116"/>
        <end position="171"/>
    </location>
</feature>
<dbReference type="RefSeq" id="XP_013161904.1">
    <property type="nucleotide sequence ID" value="XM_013306450.1"/>
</dbReference>
<dbReference type="PROSITE" id="PS50158">
    <property type="entry name" value="ZF_CCHC"/>
    <property type="match status" value="1"/>
</dbReference>
<keyword evidence="1" id="KW-0863">Zinc-finger</keyword>
<evidence type="ECO:0000256" key="3">
    <source>
        <dbReference type="SAM" id="MobiDB-lite"/>
    </source>
</evidence>
<evidence type="ECO:0000313" key="5">
    <source>
        <dbReference type="RefSeq" id="XP_013161904.1"/>
    </source>
</evidence>